<dbReference type="SUPFAM" id="SSF48371">
    <property type="entry name" value="ARM repeat"/>
    <property type="match status" value="1"/>
</dbReference>
<evidence type="ECO:0000313" key="3">
    <source>
        <dbReference type="Proteomes" id="UP001626550"/>
    </source>
</evidence>
<protein>
    <recommendedName>
        <fullName evidence="1">MIF4G-like type 2 domain-containing protein</fullName>
    </recommendedName>
</protein>
<dbReference type="Gene3D" id="1.25.40.180">
    <property type="match status" value="1"/>
</dbReference>
<reference evidence="2 3" key="1">
    <citation type="submission" date="2024-11" db="EMBL/GenBank/DDBJ databases">
        <title>Adaptive evolution of stress response genes in parasites aligns with host niche diversity.</title>
        <authorList>
            <person name="Hahn C."/>
            <person name="Resl P."/>
        </authorList>
    </citation>
    <scope>NUCLEOTIDE SEQUENCE [LARGE SCALE GENOMIC DNA]</scope>
    <source>
        <strain evidence="2">EGGRZ-B1_66</strain>
        <tissue evidence="2">Body</tissue>
    </source>
</reference>
<dbReference type="EMBL" id="JBJKFK010001234">
    <property type="protein sequence ID" value="KAL3313656.1"/>
    <property type="molecule type" value="Genomic_DNA"/>
</dbReference>
<evidence type="ECO:0000313" key="2">
    <source>
        <dbReference type="EMBL" id="KAL3313656.1"/>
    </source>
</evidence>
<gene>
    <name evidence="2" type="ORF">Ciccas_007740</name>
</gene>
<dbReference type="Pfam" id="PF09090">
    <property type="entry name" value="MIF4G_like_2"/>
    <property type="match status" value="1"/>
</dbReference>
<feature type="domain" description="MIF4G-like type 2" evidence="1">
    <location>
        <begin position="3"/>
        <end position="130"/>
    </location>
</feature>
<dbReference type="Proteomes" id="UP001626550">
    <property type="component" value="Unassembled WGS sequence"/>
</dbReference>
<proteinExistence type="predicted"/>
<keyword evidence="3" id="KW-1185">Reference proteome</keyword>
<organism evidence="2 3">
    <name type="scientific">Cichlidogyrus casuarinus</name>
    <dbReference type="NCBI Taxonomy" id="1844966"/>
    <lineage>
        <taxon>Eukaryota</taxon>
        <taxon>Metazoa</taxon>
        <taxon>Spiralia</taxon>
        <taxon>Lophotrochozoa</taxon>
        <taxon>Platyhelminthes</taxon>
        <taxon>Monogenea</taxon>
        <taxon>Monopisthocotylea</taxon>
        <taxon>Dactylogyridea</taxon>
        <taxon>Ancyrocephalidae</taxon>
        <taxon>Cichlidogyrus</taxon>
    </lineage>
</organism>
<evidence type="ECO:0000259" key="1">
    <source>
        <dbReference type="Pfam" id="PF09090"/>
    </source>
</evidence>
<sequence length="156" mass="17948">MLIGQFCNLGIIEPEAVINWAYSSQMTIFSQSLKRETIAQPVILEFYVWECMDAAISRVTRFTEEAASRLRTRRLSQNSKCSSGYGSDTELEPSGIDDLKKEYDAAVIRQKEFYLMLLEKHATLMLTVEEQPAADRDVIFWLRGMLERILLKVCLL</sequence>
<comment type="caution">
    <text evidence="2">The sequence shown here is derived from an EMBL/GenBank/DDBJ whole genome shotgun (WGS) entry which is preliminary data.</text>
</comment>
<dbReference type="AlphaFoldDB" id="A0ABD2Q641"/>
<dbReference type="InterPro" id="IPR015174">
    <property type="entry name" value="MIF4G-like_typ-2"/>
</dbReference>
<accession>A0ABD2Q641</accession>
<name>A0ABD2Q641_9PLAT</name>
<dbReference type="InterPro" id="IPR016024">
    <property type="entry name" value="ARM-type_fold"/>
</dbReference>